<feature type="region of interest" description="Disordered" evidence="6">
    <location>
        <begin position="133"/>
        <end position="159"/>
    </location>
</feature>
<dbReference type="SUPFAM" id="SSF49354">
    <property type="entry name" value="PapD-like"/>
    <property type="match status" value="2"/>
</dbReference>
<dbReference type="PROSITE" id="PS50202">
    <property type="entry name" value="MSP"/>
    <property type="match status" value="2"/>
</dbReference>
<evidence type="ECO:0000256" key="3">
    <source>
        <dbReference type="ARBA" id="ARBA00022692"/>
    </source>
</evidence>
<dbReference type="PANTHER" id="PTHR10809:SF6">
    <property type="entry name" value="AT11025P-RELATED"/>
    <property type="match status" value="1"/>
</dbReference>
<evidence type="ECO:0000256" key="1">
    <source>
        <dbReference type="ARBA" id="ARBA00004211"/>
    </source>
</evidence>
<dbReference type="GO" id="GO:0090158">
    <property type="term" value="P:endoplasmic reticulum membrane organization"/>
    <property type="evidence" value="ECO:0007669"/>
    <property type="project" value="TreeGrafter"/>
</dbReference>
<dbReference type="InterPro" id="IPR013783">
    <property type="entry name" value="Ig-like_fold"/>
</dbReference>
<comment type="subcellular location">
    <subcellularLocation>
        <location evidence="1">Membrane</location>
        <topology evidence="1">Single-pass type IV membrane protein</topology>
    </subcellularLocation>
</comment>
<evidence type="ECO:0000256" key="2">
    <source>
        <dbReference type="ARBA" id="ARBA00008932"/>
    </source>
</evidence>
<dbReference type="Proteomes" id="UP000231279">
    <property type="component" value="Unassembled WGS sequence"/>
</dbReference>
<evidence type="ECO:0000313" key="9">
    <source>
        <dbReference type="Proteomes" id="UP000231279"/>
    </source>
</evidence>
<comment type="similarity">
    <text evidence="2">Belongs to the VAMP-associated protein (VAP) (TC 9.B.17) family.</text>
</comment>
<dbReference type="GO" id="GO:0005886">
    <property type="term" value="C:plasma membrane"/>
    <property type="evidence" value="ECO:0007669"/>
    <property type="project" value="TreeGrafter"/>
</dbReference>
<dbReference type="PANTHER" id="PTHR10809">
    <property type="entry name" value="VESICLE-ASSOCIATED MEMBRANE PROTEIN-ASSOCIATED PROTEIN"/>
    <property type="match status" value="1"/>
</dbReference>
<proteinExistence type="inferred from homology"/>
<sequence length="406" mass="45208">MSAEQLLSFEPSELSFPFELNKQLASSIRLLNNTDNHVAFKLLTTNPKKYGVRPKIGILLPGAACDITVTTRVAMGVRYNMRCKDKFMIQSGVANADTTTEDVQKMFNKEAGDVFQESKLRVVYTKPPESSFELSAVESPNSNPPAVESPRSNPFAVESPQSNLPAVEIPKSNVPEVTNPVIHPPENVLQMSPRKLLDVQPPELQFPLSPDEELSRSIQLSNVTESHVAFRVKTTTPKYFVQPNIGILLPRSTRDITVRTQDQIKVPSAMQSGDKVLIQSVVATTAATTEDLIHDMLDEASSPIEERELQVVCISKLENKGDCVDELILKGIIISLLGLVSCYLMKQTLSLIWSLTMLAIMLMMKMIKKLVSESLEDWVVKTLLSIILHFVQFLFRRKNNIGLSSD</sequence>
<dbReference type="Gene3D" id="2.60.40.10">
    <property type="entry name" value="Immunoglobulins"/>
    <property type="match status" value="2"/>
</dbReference>
<evidence type="ECO:0000259" key="7">
    <source>
        <dbReference type="PROSITE" id="PS50202"/>
    </source>
</evidence>
<reference evidence="9" key="1">
    <citation type="journal article" date="2018" name="Gigascience">
        <title>Genome assembly of the Pink Ipe (Handroanthus impetiginosus, Bignoniaceae), a highly valued, ecologically keystone Neotropical timber forest tree.</title>
        <authorList>
            <person name="Silva-Junior O.B."/>
            <person name="Grattapaglia D."/>
            <person name="Novaes E."/>
            <person name="Collevatti R.G."/>
        </authorList>
    </citation>
    <scope>NUCLEOTIDE SEQUENCE [LARGE SCALE GENOMIC DNA]</scope>
    <source>
        <strain evidence="9">cv. UFG-1</strain>
    </source>
</reference>
<comment type="caution">
    <text evidence="8">The sequence shown here is derived from an EMBL/GenBank/DDBJ whole genome shotgun (WGS) entry which is preliminary data.</text>
</comment>
<dbReference type="GO" id="GO:0005789">
    <property type="term" value="C:endoplasmic reticulum membrane"/>
    <property type="evidence" value="ECO:0007669"/>
    <property type="project" value="InterPro"/>
</dbReference>
<dbReference type="InterPro" id="IPR008962">
    <property type="entry name" value="PapD-like_sf"/>
</dbReference>
<protein>
    <submittedName>
        <fullName evidence="8">VAMP-associated protein involved in inositol metabolism</fullName>
    </submittedName>
</protein>
<keyword evidence="5" id="KW-0472">Membrane</keyword>
<dbReference type="EMBL" id="NKXS01004785">
    <property type="protein sequence ID" value="PIN05391.1"/>
    <property type="molecule type" value="Genomic_DNA"/>
</dbReference>
<name>A0A2G9GJB7_9LAMI</name>
<evidence type="ECO:0000256" key="4">
    <source>
        <dbReference type="ARBA" id="ARBA00022989"/>
    </source>
</evidence>
<feature type="domain" description="MSP" evidence="7">
    <location>
        <begin position="188"/>
        <end position="314"/>
    </location>
</feature>
<dbReference type="InterPro" id="IPR000535">
    <property type="entry name" value="MSP_dom"/>
</dbReference>
<keyword evidence="3" id="KW-0812">Transmembrane</keyword>
<gene>
    <name evidence="8" type="ORF">CDL12_22065</name>
</gene>
<evidence type="ECO:0000313" key="8">
    <source>
        <dbReference type="EMBL" id="PIN05391.1"/>
    </source>
</evidence>
<evidence type="ECO:0000256" key="6">
    <source>
        <dbReference type="SAM" id="MobiDB-lite"/>
    </source>
</evidence>
<evidence type="ECO:0000256" key="5">
    <source>
        <dbReference type="ARBA" id="ARBA00023136"/>
    </source>
</evidence>
<dbReference type="AlphaFoldDB" id="A0A2G9GJB7"/>
<dbReference type="STRING" id="429701.A0A2G9GJB7"/>
<dbReference type="InterPro" id="IPR016763">
    <property type="entry name" value="VAP"/>
</dbReference>
<keyword evidence="4" id="KW-1133">Transmembrane helix</keyword>
<keyword evidence="9" id="KW-1185">Reference proteome</keyword>
<dbReference type="OrthoDB" id="264603at2759"/>
<organism evidence="8 9">
    <name type="scientific">Handroanthus impetiginosus</name>
    <dbReference type="NCBI Taxonomy" id="429701"/>
    <lineage>
        <taxon>Eukaryota</taxon>
        <taxon>Viridiplantae</taxon>
        <taxon>Streptophyta</taxon>
        <taxon>Embryophyta</taxon>
        <taxon>Tracheophyta</taxon>
        <taxon>Spermatophyta</taxon>
        <taxon>Magnoliopsida</taxon>
        <taxon>eudicotyledons</taxon>
        <taxon>Gunneridae</taxon>
        <taxon>Pentapetalae</taxon>
        <taxon>asterids</taxon>
        <taxon>lamiids</taxon>
        <taxon>Lamiales</taxon>
        <taxon>Bignoniaceae</taxon>
        <taxon>Crescentiina</taxon>
        <taxon>Tabebuia alliance</taxon>
        <taxon>Handroanthus</taxon>
    </lineage>
</organism>
<accession>A0A2G9GJB7</accession>
<dbReference type="Pfam" id="PF00635">
    <property type="entry name" value="Motile_Sperm"/>
    <property type="match status" value="2"/>
</dbReference>
<dbReference type="GO" id="GO:0061817">
    <property type="term" value="P:endoplasmic reticulum-plasma membrane tethering"/>
    <property type="evidence" value="ECO:0007669"/>
    <property type="project" value="TreeGrafter"/>
</dbReference>
<feature type="domain" description="MSP" evidence="7">
    <location>
        <begin position="6"/>
        <end position="125"/>
    </location>
</feature>